<organism evidence="2 3">
    <name type="scientific">Pedobacter nutrimenti</name>
    <dbReference type="NCBI Taxonomy" id="1241337"/>
    <lineage>
        <taxon>Bacteria</taxon>
        <taxon>Pseudomonadati</taxon>
        <taxon>Bacteroidota</taxon>
        <taxon>Sphingobacteriia</taxon>
        <taxon>Sphingobacteriales</taxon>
        <taxon>Sphingobacteriaceae</taxon>
        <taxon>Pedobacter</taxon>
    </lineage>
</organism>
<dbReference type="Gene3D" id="3.60.21.10">
    <property type="match status" value="1"/>
</dbReference>
<gene>
    <name evidence="2" type="ORF">B0O44_102693</name>
</gene>
<feature type="domain" description="Calcineurin-like phosphoesterase" evidence="1">
    <location>
        <begin position="7"/>
        <end position="135"/>
    </location>
</feature>
<dbReference type="SUPFAM" id="SSF56300">
    <property type="entry name" value="Metallo-dependent phosphatases"/>
    <property type="match status" value="1"/>
</dbReference>
<protein>
    <submittedName>
        <fullName evidence="2">Calcineurin-like phosphoesterase family protein</fullName>
    </submittedName>
</protein>
<dbReference type="GO" id="GO:0016787">
    <property type="term" value="F:hydrolase activity"/>
    <property type="evidence" value="ECO:0007669"/>
    <property type="project" value="InterPro"/>
</dbReference>
<proteinExistence type="predicted"/>
<dbReference type="InterPro" id="IPR029052">
    <property type="entry name" value="Metallo-depent_PP-like"/>
</dbReference>
<dbReference type="InterPro" id="IPR004843">
    <property type="entry name" value="Calcineurin-like_PHP"/>
</dbReference>
<evidence type="ECO:0000259" key="1">
    <source>
        <dbReference type="Pfam" id="PF00149"/>
    </source>
</evidence>
<accession>A0A318UL85</accession>
<dbReference type="Proteomes" id="UP000248198">
    <property type="component" value="Unassembled WGS sequence"/>
</dbReference>
<comment type="caution">
    <text evidence="2">The sequence shown here is derived from an EMBL/GenBank/DDBJ whole genome shotgun (WGS) entry which is preliminary data.</text>
</comment>
<evidence type="ECO:0000313" key="2">
    <source>
        <dbReference type="EMBL" id="PYF76137.1"/>
    </source>
</evidence>
<reference evidence="2 3" key="1">
    <citation type="submission" date="2018-06" db="EMBL/GenBank/DDBJ databases">
        <title>Genomic Encyclopedia of Archaeal and Bacterial Type Strains, Phase II (KMG-II): from individual species to whole genera.</title>
        <authorList>
            <person name="Goeker M."/>
        </authorList>
    </citation>
    <scope>NUCLEOTIDE SEQUENCE [LARGE SCALE GENOMIC DNA]</scope>
    <source>
        <strain evidence="2 3">DSM 27372</strain>
    </source>
</reference>
<name>A0A318UL85_9SPHI</name>
<sequence>MSMKHIFIPDLHGRNSWQDIDFKQYNKVVFLGDYVDSFTEEDEAIYNNLVAVIKLKRKYWKKVILLLGNHDVQYLHFPRYQIKGFRPSMQRQLTELFNQNKDCFQMAYQRGNYIFTHAGISNSWYREFLRSPIINDIRDDNDTTADLINKVEAEGSPQQRYMLYSEGIHRGEPGDLGLGSPIWADRKETMLDMLTGYRQVVGHTQVLEPEAIRYTCNSITYIDVLHTMTYFHEMDI</sequence>
<keyword evidence="3" id="KW-1185">Reference proteome</keyword>
<dbReference type="Pfam" id="PF00149">
    <property type="entry name" value="Metallophos"/>
    <property type="match status" value="1"/>
</dbReference>
<evidence type="ECO:0000313" key="3">
    <source>
        <dbReference type="Proteomes" id="UP000248198"/>
    </source>
</evidence>
<dbReference type="EMBL" id="QKLU01000002">
    <property type="protein sequence ID" value="PYF76137.1"/>
    <property type="molecule type" value="Genomic_DNA"/>
</dbReference>
<dbReference type="AlphaFoldDB" id="A0A318UL85"/>
<dbReference type="OrthoDB" id="9808081at2"/>